<keyword evidence="3" id="KW-1185">Reference proteome</keyword>
<dbReference type="InterPro" id="IPR011330">
    <property type="entry name" value="Glyco_hydro/deAcase_b/a-brl"/>
</dbReference>
<evidence type="ECO:0000259" key="1">
    <source>
        <dbReference type="PROSITE" id="PS51677"/>
    </source>
</evidence>
<protein>
    <submittedName>
        <fullName evidence="2">4-deoxy-4-formamido-L-arabinose-phosphoundecaprenol deformylase</fullName>
        <ecNumber evidence="2">3.5.1.n3</ecNumber>
    </submittedName>
</protein>
<proteinExistence type="predicted"/>
<name>A0A370CHS9_9COXI</name>
<dbReference type="Gene3D" id="3.20.20.370">
    <property type="entry name" value="Glycoside hydrolase/deacetylase"/>
    <property type="match status" value="1"/>
</dbReference>
<evidence type="ECO:0000313" key="3">
    <source>
        <dbReference type="Proteomes" id="UP000226429"/>
    </source>
</evidence>
<comment type="caution">
    <text evidence="2">The sequence shown here is derived from an EMBL/GenBank/DDBJ whole genome shotgun (WGS) entry which is preliminary data.</text>
</comment>
<dbReference type="AlphaFoldDB" id="A0A370CHS9"/>
<dbReference type="SUPFAM" id="SSF88713">
    <property type="entry name" value="Glycoside hydrolase/deacetylase"/>
    <property type="match status" value="1"/>
</dbReference>
<dbReference type="PROSITE" id="PS51677">
    <property type="entry name" value="NODB"/>
    <property type="match status" value="1"/>
</dbReference>
<gene>
    <name evidence="2" type="ORF">CFE62_006635</name>
</gene>
<dbReference type="EMBL" id="NMOS02000028">
    <property type="protein sequence ID" value="RDH39897.1"/>
    <property type="molecule type" value="Genomic_DNA"/>
</dbReference>
<feature type="domain" description="NodB homology" evidence="1">
    <location>
        <begin position="7"/>
        <end position="266"/>
    </location>
</feature>
<keyword evidence="2" id="KW-0378">Hydrolase</keyword>
<reference evidence="2 3" key="1">
    <citation type="journal article" date="2017" name="Int. J. Syst. Evol. Microbiol.">
        <title>Aquarickettsiella crustaci n. gen. n. sp. (Gammaproteobacteria: Legionellales: Coxiellaceae); a bacterial pathogen of the freshwater crustacean: Gammarus fossarum (Malacostraca: Amphipoda).</title>
        <authorList>
            <person name="Bojko J."/>
            <person name="Dunn A.M."/>
            <person name="Stebbing P.D."/>
            <person name="Van Aerle R."/>
            <person name="Bacela-Spychalska K."/>
            <person name="Bean T.P."/>
            <person name="Stentiford G.D."/>
        </authorList>
    </citation>
    <scope>NUCLEOTIDE SEQUENCE [LARGE SCALE GENOMIC DNA]</scope>
    <source>
        <strain evidence="2">RA15029</strain>
    </source>
</reference>
<dbReference type="GO" id="GO:0005975">
    <property type="term" value="P:carbohydrate metabolic process"/>
    <property type="evidence" value="ECO:0007669"/>
    <property type="project" value="InterPro"/>
</dbReference>
<dbReference type="Proteomes" id="UP000226429">
    <property type="component" value="Unassembled WGS sequence"/>
</dbReference>
<evidence type="ECO:0000313" key="2">
    <source>
        <dbReference type="EMBL" id="RDH39897.1"/>
    </source>
</evidence>
<sequence length="304" mass="34329">MFSPKAKIIAIKIDVDTERGTRLGVPNLLKLLKKLAIPATFLFSLGPDNTGRAIRRIFRPGFLRKVSRSNVLAIYGVRTLLNGLLWPGPLIGKRCAAMMRQTEEAGHEVGIHCYDHIRWQDKLHTWPKEEVFKEFKKACLEFQRIFLRAPQTAGAAGWQANAHSLAAYDAAHLLYASDTRGIYPAFPKVNEKIFKTLQIPSNLPTLDELIGRPEFPLDRLDEYYLSLLRDDVVNVLTIHAEIEGMKYLQFFEGFLRKSKQQGVQFQSLQSVARQILAHPREIPIINLTQASVEGRSGTLAVLNG</sequence>
<dbReference type="EC" id="3.5.1.n3" evidence="2"/>
<organism evidence="2 3">
    <name type="scientific">Candidatus Aquirickettsiella gammari</name>
    <dbReference type="NCBI Taxonomy" id="2016198"/>
    <lineage>
        <taxon>Bacteria</taxon>
        <taxon>Pseudomonadati</taxon>
        <taxon>Pseudomonadota</taxon>
        <taxon>Gammaproteobacteria</taxon>
        <taxon>Legionellales</taxon>
        <taxon>Coxiellaceae</taxon>
        <taxon>Candidatus Aquirickettsiella</taxon>
    </lineage>
</organism>
<dbReference type="InterPro" id="IPR002509">
    <property type="entry name" value="NODB_dom"/>
</dbReference>
<accession>A0A370CHS9</accession>
<dbReference type="Pfam" id="PF01522">
    <property type="entry name" value="Polysacc_deac_1"/>
    <property type="match status" value="1"/>
</dbReference>
<dbReference type="GO" id="GO:0016810">
    <property type="term" value="F:hydrolase activity, acting on carbon-nitrogen (but not peptide) bonds"/>
    <property type="evidence" value="ECO:0007669"/>
    <property type="project" value="InterPro"/>
</dbReference>
<reference evidence="2 3" key="2">
    <citation type="journal article" date="2018" name="J. Invertebr. Pathol.">
        <title>'Candidatus Aquirickettsiella gammari' (Gammaproteobacteria: Legionellales: Coxiellaceae): A bacterial pathogen of the freshwater crustacean Gammarus fossarum (Malacostraca: Amphipoda).</title>
        <authorList>
            <person name="Bojko J."/>
            <person name="Dunn A.M."/>
            <person name="Stebbing P.D."/>
            <person name="van Aerle R."/>
            <person name="Bacela-Spychalska K."/>
            <person name="Bean T.P."/>
            <person name="Urrutia A."/>
            <person name="Stentiford G.D."/>
        </authorList>
    </citation>
    <scope>NUCLEOTIDE SEQUENCE [LARGE SCALE GENOMIC DNA]</scope>
    <source>
        <strain evidence="2">RA15029</strain>
    </source>
</reference>